<keyword evidence="3" id="KW-0804">Transcription</keyword>
<gene>
    <name evidence="7" type="ORF">GCM10010917_18590</name>
</gene>
<dbReference type="InterPro" id="IPR011006">
    <property type="entry name" value="CheY-like_superfamily"/>
</dbReference>
<evidence type="ECO:0000256" key="2">
    <source>
        <dbReference type="ARBA" id="ARBA00023125"/>
    </source>
</evidence>
<dbReference type="InterPro" id="IPR001789">
    <property type="entry name" value="Sig_transdc_resp-reg_receiver"/>
</dbReference>
<dbReference type="InterPro" id="IPR041522">
    <property type="entry name" value="CdaR_GGDEF"/>
</dbReference>
<evidence type="ECO:0000313" key="8">
    <source>
        <dbReference type="Proteomes" id="UP000609323"/>
    </source>
</evidence>
<dbReference type="Pfam" id="PF00072">
    <property type="entry name" value="Response_reg"/>
    <property type="match status" value="1"/>
</dbReference>
<dbReference type="Pfam" id="PF12833">
    <property type="entry name" value="HTH_18"/>
    <property type="match status" value="1"/>
</dbReference>
<evidence type="ECO:0000259" key="6">
    <source>
        <dbReference type="PROSITE" id="PS50110"/>
    </source>
</evidence>
<dbReference type="Proteomes" id="UP000609323">
    <property type="component" value="Unassembled WGS sequence"/>
</dbReference>
<sequence length="533" mass="59144">MNIMIIDDEVIIRTGLCTVIDWAELGMNLLPPAESAEEALGRLLSERPDIVLTDIRMAGMDGIQLAKEIREKLPDAEVIILTGYDDFRFAQRALRQGVTDYLLKTSDPEEIIKSVMKAKQNLQMKWELKKQGDVQAAALRKQHFESWLTGGGNGSGNGDTGGLAYKSVSEWLQQAGIHLAASAGRPHGMRVLLISASGWGHDRFSGVMLGAAESKLSELLPGISLLRNNRIIAVVGVTPGWPGTRQLEKAVSRIKDTLRCDIFAAAGNEVRLVEELRRSYEEAQKVYGYRIVFGDKGLFELKDVEDRQGGRAVCSEKEESELSSLLMNNNASQLHDWTAALVRERLEDSETTPTSLQAFLQSIVIGAHRWLDRAKETASASQLSTGLTGAAATPAISFEPGVVLEDELFKLLLSVMNEFHQLAADGRHSYIYRAIAYIRNHLGEHLTLQQVAGFVHLNANHFSEVFKRETGQGFSEFVIRERMQLAANILLTTQKKVSEVAGEAGYEDIKYFSQQFKKMMGCTPTEYRQLSTE</sequence>
<dbReference type="CDD" id="cd17536">
    <property type="entry name" value="REC_YesN-like"/>
    <property type="match status" value="1"/>
</dbReference>
<feature type="domain" description="Response regulatory" evidence="6">
    <location>
        <begin position="2"/>
        <end position="119"/>
    </location>
</feature>
<dbReference type="SMART" id="SM00448">
    <property type="entry name" value="REC"/>
    <property type="match status" value="1"/>
</dbReference>
<keyword evidence="1" id="KW-0805">Transcription regulation</keyword>
<evidence type="ECO:0008006" key="9">
    <source>
        <dbReference type="Google" id="ProtNLM"/>
    </source>
</evidence>
<dbReference type="Gene3D" id="3.40.50.2300">
    <property type="match status" value="1"/>
</dbReference>
<dbReference type="InterPro" id="IPR018060">
    <property type="entry name" value="HTH_AraC"/>
</dbReference>
<name>A0ABQ1FXZ6_9BACL</name>
<dbReference type="Pfam" id="PF17853">
    <property type="entry name" value="GGDEF_2"/>
    <property type="match status" value="1"/>
</dbReference>
<keyword evidence="2" id="KW-0238">DNA-binding</keyword>
<evidence type="ECO:0000259" key="5">
    <source>
        <dbReference type="PROSITE" id="PS01124"/>
    </source>
</evidence>
<evidence type="ECO:0000256" key="4">
    <source>
        <dbReference type="PROSITE-ProRule" id="PRU00169"/>
    </source>
</evidence>
<dbReference type="SUPFAM" id="SSF46689">
    <property type="entry name" value="Homeodomain-like"/>
    <property type="match status" value="2"/>
</dbReference>
<accession>A0ABQ1FXZ6</accession>
<dbReference type="RefSeq" id="WP_094094917.1">
    <property type="nucleotide sequence ID" value="NZ_BMHF01000005.1"/>
</dbReference>
<dbReference type="SMART" id="SM00342">
    <property type="entry name" value="HTH_ARAC"/>
    <property type="match status" value="1"/>
</dbReference>
<dbReference type="SUPFAM" id="SSF52172">
    <property type="entry name" value="CheY-like"/>
    <property type="match status" value="1"/>
</dbReference>
<dbReference type="PANTHER" id="PTHR43280:SF10">
    <property type="entry name" value="REGULATORY PROTEIN POCR"/>
    <property type="match status" value="1"/>
</dbReference>
<protein>
    <recommendedName>
        <fullName evidence="9">Response regulator</fullName>
    </recommendedName>
</protein>
<dbReference type="PROSITE" id="PS01124">
    <property type="entry name" value="HTH_ARAC_FAMILY_2"/>
    <property type="match status" value="1"/>
</dbReference>
<comment type="caution">
    <text evidence="7">The sequence shown here is derived from an EMBL/GenBank/DDBJ whole genome shotgun (WGS) entry which is preliminary data.</text>
</comment>
<dbReference type="EMBL" id="BMHF01000005">
    <property type="protein sequence ID" value="GGA33657.1"/>
    <property type="molecule type" value="Genomic_DNA"/>
</dbReference>
<feature type="modified residue" description="4-aspartylphosphate" evidence="4">
    <location>
        <position position="54"/>
    </location>
</feature>
<evidence type="ECO:0000256" key="3">
    <source>
        <dbReference type="ARBA" id="ARBA00023163"/>
    </source>
</evidence>
<keyword evidence="4" id="KW-0597">Phosphoprotein</keyword>
<evidence type="ECO:0000256" key="1">
    <source>
        <dbReference type="ARBA" id="ARBA00023015"/>
    </source>
</evidence>
<dbReference type="Gene3D" id="1.10.10.60">
    <property type="entry name" value="Homeodomain-like"/>
    <property type="match status" value="2"/>
</dbReference>
<dbReference type="PROSITE" id="PS50110">
    <property type="entry name" value="RESPONSE_REGULATORY"/>
    <property type="match status" value="1"/>
</dbReference>
<reference evidence="8" key="1">
    <citation type="journal article" date="2019" name="Int. J. Syst. Evol. Microbiol.">
        <title>The Global Catalogue of Microorganisms (GCM) 10K type strain sequencing project: providing services to taxonomists for standard genome sequencing and annotation.</title>
        <authorList>
            <consortium name="The Broad Institute Genomics Platform"/>
            <consortium name="The Broad Institute Genome Sequencing Center for Infectious Disease"/>
            <person name="Wu L."/>
            <person name="Ma J."/>
        </authorList>
    </citation>
    <scope>NUCLEOTIDE SEQUENCE [LARGE SCALE GENOMIC DNA]</scope>
    <source>
        <strain evidence="8">CGMCC 1.15044</strain>
    </source>
</reference>
<dbReference type="InterPro" id="IPR020449">
    <property type="entry name" value="Tscrpt_reg_AraC-type_HTH"/>
</dbReference>
<proteinExistence type="predicted"/>
<keyword evidence="8" id="KW-1185">Reference proteome</keyword>
<dbReference type="PRINTS" id="PR00032">
    <property type="entry name" value="HTHARAC"/>
</dbReference>
<evidence type="ECO:0000313" key="7">
    <source>
        <dbReference type="EMBL" id="GGA33657.1"/>
    </source>
</evidence>
<dbReference type="InterPro" id="IPR009057">
    <property type="entry name" value="Homeodomain-like_sf"/>
</dbReference>
<feature type="domain" description="HTH araC/xylS-type" evidence="5">
    <location>
        <begin position="432"/>
        <end position="530"/>
    </location>
</feature>
<dbReference type="PANTHER" id="PTHR43280">
    <property type="entry name" value="ARAC-FAMILY TRANSCRIPTIONAL REGULATOR"/>
    <property type="match status" value="1"/>
</dbReference>
<organism evidence="7 8">
    <name type="scientific">Paenibacillus physcomitrellae</name>
    <dbReference type="NCBI Taxonomy" id="1619311"/>
    <lineage>
        <taxon>Bacteria</taxon>
        <taxon>Bacillati</taxon>
        <taxon>Bacillota</taxon>
        <taxon>Bacilli</taxon>
        <taxon>Bacillales</taxon>
        <taxon>Paenibacillaceae</taxon>
        <taxon>Paenibacillus</taxon>
    </lineage>
</organism>